<feature type="non-terminal residue" evidence="2">
    <location>
        <position position="60"/>
    </location>
</feature>
<keyword evidence="3" id="KW-1185">Reference proteome</keyword>
<evidence type="ECO:0000256" key="1">
    <source>
        <dbReference type="SAM" id="MobiDB-lite"/>
    </source>
</evidence>
<gene>
    <name evidence="2" type="ORF">ILYODFUR_006721</name>
</gene>
<proteinExistence type="predicted"/>
<accession>A0ABV0TK69</accession>
<dbReference type="Proteomes" id="UP001482620">
    <property type="component" value="Unassembled WGS sequence"/>
</dbReference>
<feature type="compositionally biased region" description="Basic and acidic residues" evidence="1">
    <location>
        <begin position="10"/>
        <end position="21"/>
    </location>
</feature>
<reference evidence="2 3" key="1">
    <citation type="submission" date="2021-06" db="EMBL/GenBank/DDBJ databases">
        <authorList>
            <person name="Palmer J.M."/>
        </authorList>
    </citation>
    <scope>NUCLEOTIDE SEQUENCE [LARGE SCALE GENOMIC DNA]</scope>
    <source>
        <strain evidence="3">if_2019</strain>
        <tissue evidence="2">Muscle</tissue>
    </source>
</reference>
<sequence length="60" mass="7044">MLMPSSEGQDMDRIKENDKRKVSAKWFQCSEPRSWRQDEGGLPRGERRKVPNTGKQHMRG</sequence>
<protein>
    <submittedName>
        <fullName evidence="2">Uncharacterized protein</fullName>
    </submittedName>
</protein>
<comment type="caution">
    <text evidence="2">The sequence shown here is derived from an EMBL/GenBank/DDBJ whole genome shotgun (WGS) entry which is preliminary data.</text>
</comment>
<name>A0ABV0TK69_9TELE</name>
<evidence type="ECO:0000313" key="2">
    <source>
        <dbReference type="EMBL" id="MEQ2232013.1"/>
    </source>
</evidence>
<organism evidence="2 3">
    <name type="scientific">Ilyodon furcidens</name>
    <name type="common">goldbreast splitfin</name>
    <dbReference type="NCBI Taxonomy" id="33524"/>
    <lineage>
        <taxon>Eukaryota</taxon>
        <taxon>Metazoa</taxon>
        <taxon>Chordata</taxon>
        <taxon>Craniata</taxon>
        <taxon>Vertebrata</taxon>
        <taxon>Euteleostomi</taxon>
        <taxon>Actinopterygii</taxon>
        <taxon>Neopterygii</taxon>
        <taxon>Teleostei</taxon>
        <taxon>Neoteleostei</taxon>
        <taxon>Acanthomorphata</taxon>
        <taxon>Ovalentaria</taxon>
        <taxon>Atherinomorphae</taxon>
        <taxon>Cyprinodontiformes</taxon>
        <taxon>Goodeidae</taxon>
        <taxon>Ilyodon</taxon>
    </lineage>
</organism>
<feature type="region of interest" description="Disordered" evidence="1">
    <location>
        <begin position="1"/>
        <end position="60"/>
    </location>
</feature>
<feature type="compositionally biased region" description="Basic and acidic residues" evidence="1">
    <location>
        <begin position="33"/>
        <end position="49"/>
    </location>
</feature>
<dbReference type="EMBL" id="JAHRIQ010035174">
    <property type="protein sequence ID" value="MEQ2232013.1"/>
    <property type="molecule type" value="Genomic_DNA"/>
</dbReference>
<evidence type="ECO:0000313" key="3">
    <source>
        <dbReference type="Proteomes" id="UP001482620"/>
    </source>
</evidence>